<dbReference type="InterPro" id="IPR029058">
    <property type="entry name" value="AB_hydrolase_fold"/>
</dbReference>
<dbReference type="EMBL" id="CP126981">
    <property type="protein sequence ID" value="WIM88715.1"/>
    <property type="molecule type" value="Genomic_DNA"/>
</dbReference>
<dbReference type="Pfam" id="PF08237">
    <property type="entry name" value="PE-PPE"/>
    <property type="match status" value="1"/>
</dbReference>
<name>A0ABY8VYK5_9MYCO</name>
<protein>
    <submittedName>
        <fullName evidence="3">PE-PPE domain-containing protein</fullName>
    </submittedName>
</protein>
<evidence type="ECO:0000313" key="3">
    <source>
        <dbReference type="EMBL" id="WIM88715.1"/>
    </source>
</evidence>
<dbReference type="SUPFAM" id="SSF53474">
    <property type="entry name" value="alpha/beta-Hydrolases"/>
    <property type="match status" value="1"/>
</dbReference>
<feature type="signal peptide" evidence="1">
    <location>
        <begin position="1"/>
        <end position="35"/>
    </location>
</feature>
<dbReference type="Proteomes" id="UP001236585">
    <property type="component" value="Chromosome"/>
</dbReference>
<keyword evidence="4" id="KW-1185">Reference proteome</keyword>
<feature type="chain" id="PRO_5047391762" evidence="1">
    <location>
        <begin position="36"/>
        <end position="492"/>
    </location>
</feature>
<proteinExistence type="predicted"/>
<reference evidence="3 4" key="1">
    <citation type="journal article" date="2023" name="Microbiol. Resour. Announc.">
        <title>Complete Genome Sequence of Mycobacterium wuenschmanii, a novel Nontuberculous Mycobacterium Isolated from a captive population of Amazon Milk Frogs.</title>
        <authorList>
            <person name="Hicks J."/>
            <person name="Zeineldin M."/>
            <person name="Ward H."/>
            <person name="Wuenschmann A."/>
            <person name="Camp P."/>
            <person name="Farrell D."/>
            <person name="Lehman K."/>
            <person name="Thacker T."/>
            <person name="Cuthbert E."/>
        </authorList>
    </citation>
    <scope>NUCLEOTIDE SEQUENCE [LARGE SCALE GENOMIC DNA]</scope>
    <source>
        <strain evidence="3 4">Wuenschmanii</strain>
    </source>
</reference>
<feature type="domain" description="PE-PPE" evidence="2">
    <location>
        <begin position="80"/>
        <end position="297"/>
    </location>
</feature>
<keyword evidence="1" id="KW-0732">Signal</keyword>
<gene>
    <name evidence="3" type="ORF">PT015_04270</name>
</gene>
<dbReference type="InterPro" id="IPR013228">
    <property type="entry name" value="PE-PPE_C"/>
</dbReference>
<dbReference type="Gene3D" id="3.40.50.1820">
    <property type="entry name" value="alpha/beta hydrolase"/>
    <property type="match status" value="1"/>
</dbReference>
<sequence>MRDRAVHRGRVGLAAATGAALLALTTVLTPPSAHGDDDGILPFLVMGGTGMPLPDDGWVDTVQSLFFPATALFDGQPTFPTADPTALYTPEEFYPLSPDGLTLNDSVSQGLGNLSAALQPYLDAGTPVGVFGYSQSAIIASLEMDQLAAQGVPSSDVNFVLIGDLMNPNGGLFERFSGLDLPSLGIDFSGATPADDYATTIYTMEYDTWADFPRYPLNFLSVLNAFMSDTHFDYDTLTAEQVAQAIPLDTTGGLTDYYIIPVDNLPLLDPLREVPIIGNPLADLFQPNLTALVNLGYGDPEYGWSTAPANLPTEFGLLPSLADFEKLPALLLAGTQTGIEDFIGDFTGTGPNPVSLSLDSLFSGLADSSSMTSGTTLFDPDAMLAALNTLLSDPTALSALPADFGDALSDIGAALQSGFTATEDILQAVLISVPEYNLSLIMDNLDNPIEALLLPVAADFAIDQLLGGFQSTVIDNTVQSILAALTDLVPAG</sequence>
<accession>A0ABY8VYK5</accession>
<evidence type="ECO:0000259" key="2">
    <source>
        <dbReference type="Pfam" id="PF08237"/>
    </source>
</evidence>
<evidence type="ECO:0000256" key="1">
    <source>
        <dbReference type="SAM" id="SignalP"/>
    </source>
</evidence>
<organism evidence="3 4">
    <name type="scientific">Candidatus Mycobacterium wuenschmannii</name>
    <dbReference type="NCBI Taxonomy" id="3027808"/>
    <lineage>
        <taxon>Bacteria</taxon>
        <taxon>Bacillati</taxon>
        <taxon>Actinomycetota</taxon>
        <taxon>Actinomycetes</taxon>
        <taxon>Mycobacteriales</taxon>
        <taxon>Mycobacteriaceae</taxon>
        <taxon>Mycobacterium</taxon>
    </lineage>
</organism>
<dbReference type="RefSeq" id="WP_285189043.1">
    <property type="nucleotide sequence ID" value="NZ_CP126981.1"/>
</dbReference>
<evidence type="ECO:0000313" key="4">
    <source>
        <dbReference type="Proteomes" id="UP001236585"/>
    </source>
</evidence>